<accession>A0A859FAZ0</accession>
<evidence type="ECO:0000256" key="1">
    <source>
        <dbReference type="SAM" id="Phobius"/>
    </source>
</evidence>
<dbReference type="EMBL" id="CP041372">
    <property type="protein sequence ID" value="QKS69694.1"/>
    <property type="molecule type" value="Genomic_DNA"/>
</dbReference>
<sequence>MTIYDYFTRTIRTYIRVGSFITLLLIGVSLSLFIVEDKLDTLLALIPLAIMGPGLLLGALYKRSQQREIPTITQEEPLTPFAEHRRLIAVPVVHWLREVIYFTPKGQSILYAKETATGVKRAGKLLLHLIGLRPFLKQELIVYVEEEPRYFLKKDWGVRERFHIYKGEDKLGMVELDLWKVTKANAKIYCADGTFLGENDGGFSGQYVRIKDSQGDQVIELKRDGIPIEAISLFGNLRGDIVNVINPKQSEKERELFLLAPLFVELHFGRN</sequence>
<name>A0A859FAZ0_9BACI</name>
<dbReference type="AlphaFoldDB" id="A0A859FAZ0"/>
<protein>
    <submittedName>
        <fullName evidence="2">Uncharacterized protein</fullName>
    </submittedName>
</protein>
<dbReference type="KEGG" id="psua:FLK61_23115"/>
<proteinExistence type="predicted"/>
<dbReference type="RefSeq" id="WP_176007716.1">
    <property type="nucleotide sequence ID" value="NZ_CP041372.2"/>
</dbReference>
<keyword evidence="1" id="KW-0472">Membrane</keyword>
<keyword evidence="1" id="KW-1133">Transmembrane helix</keyword>
<feature type="transmembrane region" description="Helical" evidence="1">
    <location>
        <begin position="41"/>
        <end position="61"/>
    </location>
</feature>
<keyword evidence="3" id="KW-1185">Reference proteome</keyword>
<evidence type="ECO:0000313" key="2">
    <source>
        <dbReference type="EMBL" id="QKS69694.1"/>
    </source>
</evidence>
<gene>
    <name evidence="2" type="ORF">FLK61_23115</name>
</gene>
<evidence type="ECO:0000313" key="3">
    <source>
        <dbReference type="Proteomes" id="UP000318138"/>
    </source>
</evidence>
<dbReference type="Proteomes" id="UP000318138">
    <property type="component" value="Chromosome"/>
</dbReference>
<reference evidence="3" key="1">
    <citation type="submission" date="2019-07" db="EMBL/GenBank/DDBJ databases">
        <title>Bacillus alkalisoli sp. nov. isolated from saline soil.</title>
        <authorList>
            <person name="Sun J.-Q."/>
            <person name="Xu L."/>
        </authorList>
    </citation>
    <scope>NUCLEOTIDE SEQUENCE [LARGE SCALE GENOMIC DNA]</scope>
    <source>
        <strain evidence="3">M4U3P1</strain>
    </source>
</reference>
<organism evidence="2 3">
    <name type="scientific">Paenalkalicoccus suaedae</name>
    <dbReference type="NCBI Taxonomy" id="2592382"/>
    <lineage>
        <taxon>Bacteria</taxon>
        <taxon>Bacillati</taxon>
        <taxon>Bacillota</taxon>
        <taxon>Bacilli</taxon>
        <taxon>Bacillales</taxon>
        <taxon>Bacillaceae</taxon>
        <taxon>Paenalkalicoccus</taxon>
    </lineage>
</organism>
<keyword evidence="1" id="KW-0812">Transmembrane</keyword>
<feature type="transmembrane region" description="Helical" evidence="1">
    <location>
        <begin position="14"/>
        <end position="35"/>
    </location>
</feature>